<evidence type="ECO:0000256" key="7">
    <source>
        <dbReference type="SAM" id="MobiDB-lite"/>
    </source>
</evidence>
<name>A0ABS4JXY3_9FIRM</name>
<comment type="subcellular location">
    <subcellularLocation>
        <location evidence="1">Cell membrane</location>
        <topology evidence="1">Multi-pass membrane protein</topology>
    </subcellularLocation>
</comment>
<dbReference type="RefSeq" id="WP_209467855.1">
    <property type="nucleotide sequence ID" value="NZ_JAGGLG010000034.1"/>
</dbReference>
<dbReference type="PRINTS" id="PR01035">
    <property type="entry name" value="TCRTETA"/>
</dbReference>
<dbReference type="PANTHER" id="PTHR23517">
    <property type="entry name" value="RESISTANCE PROTEIN MDTM, PUTATIVE-RELATED-RELATED"/>
    <property type="match status" value="1"/>
</dbReference>
<protein>
    <submittedName>
        <fullName evidence="10">MFS family permease</fullName>
    </submittedName>
</protein>
<dbReference type="InterPro" id="IPR001958">
    <property type="entry name" value="Tet-R_TetA/multi-R_MdtG-like"/>
</dbReference>
<dbReference type="Gene3D" id="1.20.1250.20">
    <property type="entry name" value="MFS general substrate transporter like domains"/>
    <property type="match status" value="2"/>
</dbReference>
<gene>
    <name evidence="10" type="ORF">J2Z79_003198</name>
</gene>
<dbReference type="InterPro" id="IPR020846">
    <property type="entry name" value="MFS_dom"/>
</dbReference>
<feature type="transmembrane region" description="Helical" evidence="8">
    <location>
        <begin position="170"/>
        <end position="190"/>
    </location>
</feature>
<feature type="transmembrane region" description="Helical" evidence="8">
    <location>
        <begin position="108"/>
        <end position="134"/>
    </location>
</feature>
<dbReference type="PROSITE" id="PS50850">
    <property type="entry name" value="MFS"/>
    <property type="match status" value="1"/>
</dbReference>
<feature type="transmembrane region" description="Helical" evidence="8">
    <location>
        <begin position="146"/>
        <end position="164"/>
    </location>
</feature>
<evidence type="ECO:0000256" key="8">
    <source>
        <dbReference type="SAM" id="Phobius"/>
    </source>
</evidence>
<feature type="region of interest" description="Disordered" evidence="7">
    <location>
        <begin position="196"/>
        <end position="216"/>
    </location>
</feature>
<feature type="transmembrane region" description="Helical" evidence="8">
    <location>
        <begin position="270"/>
        <end position="290"/>
    </location>
</feature>
<feature type="transmembrane region" description="Helical" evidence="8">
    <location>
        <begin position="84"/>
        <end position="102"/>
    </location>
</feature>
<evidence type="ECO:0000256" key="5">
    <source>
        <dbReference type="ARBA" id="ARBA00022989"/>
    </source>
</evidence>
<dbReference type="InterPro" id="IPR036259">
    <property type="entry name" value="MFS_trans_sf"/>
</dbReference>
<dbReference type="SUPFAM" id="SSF103473">
    <property type="entry name" value="MFS general substrate transporter"/>
    <property type="match status" value="1"/>
</dbReference>
<proteinExistence type="predicted"/>
<keyword evidence="11" id="KW-1185">Reference proteome</keyword>
<evidence type="ECO:0000256" key="4">
    <source>
        <dbReference type="ARBA" id="ARBA00022692"/>
    </source>
</evidence>
<sequence>MHLSARFTSLVDAYPRLLWMLGIGSFLHSVGFAFIWPLTTIYIHDHMGQSMTVAGVVLLFHSAGAALGQLAGGWLTDRIGARRVILTGLTLSALLMVVLGRYESWPVYVAVMIAFGITSSLAGPAINALVALAWPNGGRRAFNFNYVAHNLGVAVGTVVGGLLADISFSVAFYGAAILFGLFVIFAFVAIRPAGAEPHRDPRAVGAGPAQGDGGGLAGTTPAAPEWPVPWLPVVALFVAYLTVWLVYMQWPVGVSVHMQALGFDLSVYSLLWTLNGALIVVGQPLLSWVLRRVRRAAAQMVLGLALIAAALALLLTSSRYGVFVGSMVLLTFGEMLLWPVIPASVARLSPPSRRGTLQGFILSGATFGRMLGPLLGGMLYDASGFNVQIAVMSAGLVVPLLAVLLFDRTRPAMVPAEGD</sequence>
<keyword evidence="2" id="KW-0813">Transport</keyword>
<reference evidence="10 11" key="1">
    <citation type="submission" date="2021-03" db="EMBL/GenBank/DDBJ databases">
        <title>Genomic Encyclopedia of Type Strains, Phase IV (KMG-IV): sequencing the most valuable type-strain genomes for metagenomic binning, comparative biology and taxonomic classification.</title>
        <authorList>
            <person name="Goeker M."/>
        </authorList>
    </citation>
    <scope>NUCLEOTIDE SEQUENCE [LARGE SCALE GENOMIC DNA]</scope>
    <source>
        <strain evidence="10 11">DSM 27138</strain>
    </source>
</reference>
<keyword evidence="3" id="KW-1003">Cell membrane</keyword>
<feature type="transmembrane region" description="Helical" evidence="8">
    <location>
        <begin position="230"/>
        <end position="250"/>
    </location>
</feature>
<feature type="transmembrane region" description="Helical" evidence="8">
    <location>
        <begin position="297"/>
        <end position="316"/>
    </location>
</feature>
<dbReference type="InterPro" id="IPR050171">
    <property type="entry name" value="MFS_Transporters"/>
</dbReference>
<evidence type="ECO:0000259" key="9">
    <source>
        <dbReference type="PROSITE" id="PS50850"/>
    </source>
</evidence>
<feature type="transmembrane region" description="Helical" evidence="8">
    <location>
        <begin position="17"/>
        <end position="39"/>
    </location>
</feature>
<dbReference type="InterPro" id="IPR011701">
    <property type="entry name" value="MFS"/>
</dbReference>
<feature type="domain" description="Major facilitator superfamily (MFS) profile" evidence="9">
    <location>
        <begin position="17"/>
        <end position="410"/>
    </location>
</feature>
<evidence type="ECO:0000256" key="1">
    <source>
        <dbReference type="ARBA" id="ARBA00004651"/>
    </source>
</evidence>
<comment type="caution">
    <text evidence="10">The sequence shown here is derived from an EMBL/GenBank/DDBJ whole genome shotgun (WGS) entry which is preliminary data.</text>
</comment>
<evidence type="ECO:0000256" key="3">
    <source>
        <dbReference type="ARBA" id="ARBA00022475"/>
    </source>
</evidence>
<dbReference type="PANTHER" id="PTHR23517:SF10">
    <property type="entry name" value="MAJOR FACILITATOR SUPERFAMILY (MFS) PROFILE DOMAIN-CONTAINING PROTEIN"/>
    <property type="match status" value="1"/>
</dbReference>
<dbReference type="Pfam" id="PF07690">
    <property type="entry name" value="MFS_1"/>
    <property type="match status" value="1"/>
</dbReference>
<organism evidence="10 11">
    <name type="scientific">Symbiobacterium terraclitae</name>
    <dbReference type="NCBI Taxonomy" id="557451"/>
    <lineage>
        <taxon>Bacteria</taxon>
        <taxon>Bacillati</taxon>
        <taxon>Bacillota</taxon>
        <taxon>Clostridia</taxon>
        <taxon>Eubacteriales</taxon>
        <taxon>Symbiobacteriaceae</taxon>
        <taxon>Symbiobacterium</taxon>
    </lineage>
</organism>
<keyword evidence="5 8" id="KW-1133">Transmembrane helix</keyword>
<feature type="transmembrane region" description="Helical" evidence="8">
    <location>
        <begin position="385"/>
        <end position="406"/>
    </location>
</feature>
<keyword evidence="6 8" id="KW-0472">Membrane</keyword>
<dbReference type="Proteomes" id="UP001519289">
    <property type="component" value="Unassembled WGS sequence"/>
</dbReference>
<accession>A0ABS4JXY3</accession>
<evidence type="ECO:0000313" key="10">
    <source>
        <dbReference type="EMBL" id="MBP2019756.1"/>
    </source>
</evidence>
<feature type="transmembrane region" description="Helical" evidence="8">
    <location>
        <begin position="51"/>
        <end position="72"/>
    </location>
</feature>
<keyword evidence="4 8" id="KW-0812">Transmembrane</keyword>
<evidence type="ECO:0000256" key="6">
    <source>
        <dbReference type="ARBA" id="ARBA00023136"/>
    </source>
</evidence>
<evidence type="ECO:0000256" key="2">
    <source>
        <dbReference type="ARBA" id="ARBA00022448"/>
    </source>
</evidence>
<evidence type="ECO:0000313" key="11">
    <source>
        <dbReference type="Proteomes" id="UP001519289"/>
    </source>
</evidence>
<dbReference type="EMBL" id="JAGGLG010000034">
    <property type="protein sequence ID" value="MBP2019756.1"/>
    <property type="molecule type" value="Genomic_DNA"/>
</dbReference>